<dbReference type="EMBL" id="JBHSZH010000005">
    <property type="protein sequence ID" value="MFC7079673.1"/>
    <property type="molecule type" value="Genomic_DNA"/>
</dbReference>
<dbReference type="Pfam" id="PF04186">
    <property type="entry name" value="FxsA"/>
    <property type="match status" value="1"/>
</dbReference>
<dbReference type="RefSeq" id="WP_276279246.1">
    <property type="nucleotide sequence ID" value="NZ_CP119809.1"/>
</dbReference>
<feature type="compositionally biased region" description="Gly residues" evidence="1">
    <location>
        <begin position="149"/>
        <end position="169"/>
    </location>
</feature>
<comment type="caution">
    <text evidence="3">The sequence shown here is derived from an EMBL/GenBank/DDBJ whole genome shotgun (WGS) entry which is preliminary data.</text>
</comment>
<evidence type="ECO:0000313" key="3">
    <source>
        <dbReference type="EMBL" id="MFC7079673.1"/>
    </source>
</evidence>
<dbReference type="PANTHER" id="PTHR35335">
    <property type="entry name" value="UPF0716 PROTEIN FXSA"/>
    <property type="match status" value="1"/>
</dbReference>
<reference evidence="3 4" key="1">
    <citation type="journal article" date="2019" name="Int. J. Syst. Evol. Microbiol.">
        <title>The Global Catalogue of Microorganisms (GCM) 10K type strain sequencing project: providing services to taxonomists for standard genome sequencing and annotation.</title>
        <authorList>
            <consortium name="The Broad Institute Genomics Platform"/>
            <consortium name="The Broad Institute Genome Sequencing Center for Infectious Disease"/>
            <person name="Wu L."/>
            <person name="Ma J."/>
        </authorList>
    </citation>
    <scope>NUCLEOTIDE SEQUENCE [LARGE SCALE GENOMIC DNA]</scope>
    <source>
        <strain evidence="3 4">DT72</strain>
    </source>
</reference>
<evidence type="ECO:0000313" key="4">
    <source>
        <dbReference type="Proteomes" id="UP001596407"/>
    </source>
</evidence>
<evidence type="ECO:0000256" key="1">
    <source>
        <dbReference type="SAM" id="MobiDB-lite"/>
    </source>
</evidence>
<dbReference type="NCBIfam" id="NF008528">
    <property type="entry name" value="PRK11463.1-2"/>
    <property type="match status" value="1"/>
</dbReference>
<feature type="transmembrane region" description="Helical" evidence="2">
    <location>
        <begin position="27"/>
        <end position="47"/>
    </location>
</feature>
<dbReference type="GeneID" id="79303810"/>
<accession>A0ABD5WKN4</accession>
<proteinExistence type="predicted"/>
<protein>
    <submittedName>
        <fullName evidence="3">FxsA family protein</fullName>
    </submittedName>
</protein>
<feature type="compositionally biased region" description="Acidic residues" evidence="1">
    <location>
        <begin position="187"/>
        <end position="200"/>
    </location>
</feature>
<dbReference type="Proteomes" id="UP001596407">
    <property type="component" value="Unassembled WGS sequence"/>
</dbReference>
<organism evidence="3 4">
    <name type="scientific">Halorussus caseinilyticus</name>
    <dbReference type="NCBI Taxonomy" id="3034025"/>
    <lineage>
        <taxon>Archaea</taxon>
        <taxon>Methanobacteriati</taxon>
        <taxon>Methanobacteriota</taxon>
        <taxon>Stenosarchaea group</taxon>
        <taxon>Halobacteria</taxon>
        <taxon>Halobacteriales</taxon>
        <taxon>Haladaptataceae</taxon>
        <taxon>Halorussus</taxon>
    </lineage>
</organism>
<keyword evidence="2" id="KW-0472">Membrane</keyword>
<keyword evidence="4" id="KW-1185">Reference proteome</keyword>
<gene>
    <name evidence="3" type="ORF">ACFQJ6_05475</name>
</gene>
<keyword evidence="2" id="KW-0812">Transmembrane</keyword>
<name>A0ABD5WKN4_9EURY</name>
<dbReference type="PANTHER" id="PTHR35335:SF1">
    <property type="entry name" value="UPF0716 PROTEIN FXSA"/>
    <property type="match status" value="1"/>
</dbReference>
<evidence type="ECO:0000256" key="2">
    <source>
        <dbReference type="SAM" id="Phobius"/>
    </source>
</evidence>
<feature type="region of interest" description="Disordered" evidence="1">
    <location>
        <begin position="149"/>
        <end position="200"/>
    </location>
</feature>
<keyword evidence="2" id="KW-1133">Transmembrane helix</keyword>
<dbReference type="AlphaFoldDB" id="A0ABD5WKN4"/>
<sequence length="200" mass="20723">MLKRALIGLLLIPLVDALFLVYVATQLGAVLTVALVVLTALVGTLFVRAEGRHTIRRLQGTLEKGEVPADELTDGALLIAAGAFLLTPGLVTDTVGFLLAFPPSRILVREAVQKWVVKPYLEKKTGGFASGNVYTFGFPNAEDVSASGTGTGAGASGAGTGGASAGGASGSTASGQSDDDTYRVDDDAYDIEFEDREDEK</sequence>
<dbReference type="InterPro" id="IPR007313">
    <property type="entry name" value="FxsA"/>
</dbReference>